<evidence type="ECO:0000256" key="4">
    <source>
        <dbReference type="ARBA" id="ARBA00025599"/>
    </source>
</evidence>
<gene>
    <name evidence="6" type="ORF">EB796_012914</name>
</gene>
<dbReference type="Pfam" id="PF00929">
    <property type="entry name" value="RNase_T"/>
    <property type="match status" value="1"/>
</dbReference>
<dbReference type="PANTHER" id="PTHR12801:SF45">
    <property type="entry name" value="RNA EXONUCLEASE 4"/>
    <property type="match status" value="1"/>
</dbReference>
<comment type="caution">
    <text evidence="6">The sequence shown here is derived from an EMBL/GenBank/DDBJ whole genome shotgun (WGS) entry which is preliminary data.</text>
</comment>
<dbReference type="GO" id="GO:0006364">
    <property type="term" value="P:rRNA processing"/>
    <property type="evidence" value="ECO:0007669"/>
    <property type="project" value="UniProtKB-KW"/>
</dbReference>
<dbReference type="InterPro" id="IPR047021">
    <property type="entry name" value="REXO1/3/4-like"/>
</dbReference>
<evidence type="ECO:0000256" key="3">
    <source>
        <dbReference type="ARBA" id="ARBA00022801"/>
    </source>
</evidence>
<evidence type="ECO:0000259" key="5">
    <source>
        <dbReference type="Pfam" id="PF00929"/>
    </source>
</evidence>
<evidence type="ECO:0000313" key="6">
    <source>
        <dbReference type="EMBL" id="KAF6028774.1"/>
    </source>
</evidence>
<evidence type="ECO:0000256" key="1">
    <source>
        <dbReference type="ARBA" id="ARBA00022552"/>
    </source>
</evidence>
<sequence>MNISSSTSYCRIVKWNEIEMKGVKRSISSQHSTKLGKKHKISMCECSVISPSNCDVCAKIARKIHRLFGKRLALSNTEIYSKASAQPADASQEDVLVFADEMCDCGELDADNCQICADFAIKMGVFVNIYSKSGLEEDVAEASKYPVDCQCAYLSNIGCRSCHTAITHIQSIFKKAVYATNGKDSTEMIPSLYHSNDVTSHMACTDDMPITTPVGPVCLATPTHIVEQTSRYRKSNITSSSTNGHNSTNTNGVTSIHSNGNSVKLSCNTESCTDSMSHSSTVSDSLGDCRQPTSDNLKVADREVVKNLSDLSQYVAIDCEMVGVIDYKQMNAKGKPKMISVLARCSIVDAELNVLLDVFVKPDRPVADYRTKYSGITKSKLRGAISSDEAKAKIVSILKDKVVVGHTIRNDFEVIDYAPPPGCTEI</sequence>
<dbReference type="PANTHER" id="PTHR12801">
    <property type="entry name" value="RNA EXONUCLEASE REXO1 / RECO3 FAMILY MEMBER-RELATED"/>
    <property type="match status" value="1"/>
</dbReference>
<evidence type="ECO:0000256" key="2">
    <source>
        <dbReference type="ARBA" id="ARBA00022722"/>
    </source>
</evidence>
<keyword evidence="1" id="KW-0698">rRNA processing</keyword>
<dbReference type="OrthoDB" id="16516at2759"/>
<feature type="domain" description="Exonuclease" evidence="5">
    <location>
        <begin position="315"/>
        <end position="417"/>
    </location>
</feature>
<comment type="function">
    <text evidence="4">Exoribonuclease involved in ribosome biosynthesis. Involved in the processing of ITS1, the internal transcribed spacer localized between the 18S and 5.8S rRNAs.</text>
</comment>
<dbReference type="GO" id="GO:0003676">
    <property type="term" value="F:nucleic acid binding"/>
    <property type="evidence" value="ECO:0007669"/>
    <property type="project" value="InterPro"/>
</dbReference>
<accession>A0A7J7JSY2</accession>
<dbReference type="InterPro" id="IPR012337">
    <property type="entry name" value="RNaseH-like_sf"/>
</dbReference>
<dbReference type="SUPFAM" id="SSF53098">
    <property type="entry name" value="Ribonuclease H-like"/>
    <property type="match status" value="1"/>
</dbReference>
<dbReference type="GO" id="GO:0005634">
    <property type="term" value="C:nucleus"/>
    <property type="evidence" value="ECO:0007669"/>
    <property type="project" value="TreeGrafter"/>
</dbReference>
<dbReference type="Gene3D" id="3.30.420.10">
    <property type="entry name" value="Ribonuclease H-like superfamily/Ribonuclease H"/>
    <property type="match status" value="1"/>
</dbReference>
<evidence type="ECO:0000313" key="7">
    <source>
        <dbReference type="Proteomes" id="UP000593567"/>
    </source>
</evidence>
<keyword evidence="7" id="KW-1185">Reference proteome</keyword>
<organism evidence="6 7">
    <name type="scientific">Bugula neritina</name>
    <name type="common">Brown bryozoan</name>
    <name type="synonym">Sertularia neritina</name>
    <dbReference type="NCBI Taxonomy" id="10212"/>
    <lineage>
        <taxon>Eukaryota</taxon>
        <taxon>Metazoa</taxon>
        <taxon>Spiralia</taxon>
        <taxon>Lophotrochozoa</taxon>
        <taxon>Bryozoa</taxon>
        <taxon>Gymnolaemata</taxon>
        <taxon>Cheilostomatida</taxon>
        <taxon>Flustrina</taxon>
        <taxon>Buguloidea</taxon>
        <taxon>Bugulidae</taxon>
        <taxon>Bugula</taxon>
    </lineage>
</organism>
<dbReference type="GO" id="GO:0004527">
    <property type="term" value="F:exonuclease activity"/>
    <property type="evidence" value="ECO:0007669"/>
    <property type="project" value="InterPro"/>
</dbReference>
<dbReference type="InterPro" id="IPR013520">
    <property type="entry name" value="Ribonucl_H"/>
</dbReference>
<dbReference type="AlphaFoldDB" id="A0A7J7JSY2"/>
<keyword evidence="2" id="KW-0540">Nuclease</keyword>
<protein>
    <submittedName>
        <fullName evidence="6">AEN</fullName>
    </submittedName>
</protein>
<name>A0A7J7JSY2_BUGNE</name>
<dbReference type="InterPro" id="IPR036397">
    <property type="entry name" value="RNaseH_sf"/>
</dbReference>
<proteinExistence type="predicted"/>
<reference evidence="6" key="1">
    <citation type="submission" date="2020-06" db="EMBL/GenBank/DDBJ databases">
        <title>Draft genome of Bugula neritina, a colonial animal packing powerful symbionts and potential medicines.</title>
        <authorList>
            <person name="Rayko M."/>
        </authorList>
    </citation>
    <scope>NUCLEOTIDE SEQUENCE [LARGE SCALE GENOMIC DNA]</scope>
    <source>
        <strain evidence="6">Kwan_BN1</strain>
    </source>
</reference>
<keyword evidence="3" id="KW-0378">Hydrolase</keyword>
<dbReference type="Proteomes" id="UP000593567">
    <property type="component" value="Unassembled WGS sequence"/>
</dbReference>
<dbReference type="EMBL" id="VXIV02001912">
    <property type="protein sequence ID" value="KAF6028774.1"/>
    <property type="molecule type" value="Genomic_DNA"/>
</dbReference>